<reference evidence="2" key="1">
    <citation type="journal article" date="2011" name="Proc. Natl. Acad. Sci. U.S.A.">
        <title>Obligate biotrophy features unraveled by the genomic analysis of rust fungi.</title>
        <authorList>
            <person name="Duplessis S."/>
            <person name="Cuomo C.A."/>
            <person name="Lin Y.-C."/>
            <person name="Aerts A."/>
            <person name="Tisserant E."/>
            <person name="Veneault-Fourrey C."/>
            <person name="Joly D.L."/>
            <person name="Hacquard S."/>
            <person name="Amselem J."/>
            <person name="Cantarel B.L."/>
            <person name="Chiu R."/>
            <person name="Coutinho P.M."/>
            <person name="Feau N."/>
            <person name="Field M."/>
            <person name="Frey P."/>
            <person name="Gelhaye E."/>
            <person name="Goldberg J."/>
            <person name="Grabherr M.G."/>
            <person name="Kodira C.D."/>
            <person name="Kohler A."/>
            <person name="Kuees U."/>
            <person name="Lindquist E.A."/>
            <person name="Lucas S.M."/>
            <person name="Mago R."/>
            <person name="Mauceli E."/>
            <person name="Morin E."/>
            <person name="Murat C."/>
            <person name="Pangilinan J.L."/>
            <person name="Park R."/>
            <person name="Pearson M."/>
            <person name="Quesneville H."/>
            <person name="Rouhier N."/>
            <person name="Sakthikumar S."/>
            <person name="Salamov A.A."/>
            <person name="Schmutz J."/>
            <person name="Selles B."/>
            <person name="Shapiro H."/>
            <person name="Tanguay P."/>
            <person name="Tuskan G.A."/>
            <person name="Henrissat B."/>
            <person name="Van de Peer Y."/>
            <person name="Rouze P."/>
            <person name="Ellis J.G."/>
            <person name="Dodds P.N."/>
            <person name="Schein J.E."/>
            <person name="Zhong S."/>
            <person name="Hamelin R.C."/>
            <person name="Grigoriev I.V."/>
            <person name="Szabo L.J."/>
            <person name="Martin F."/>
        </authorList>
    </citation>
    <scope>NUCLEOTIDE SEQUENCE [LARGE SCALE GENOMIC DNA]</scope>
    <source>
        <strain evidence="2">98AG31 / pathotype 3-4-7</strain>
    </source>
</reference>
<dbReference type="AlphaFoldDB" id="F4S1A8"/>
<dbReference type="GeneID" id="18929101"/>
<dbReference type="RefSeq" id="XP_007415183.1">
    <property type="nucleotide sequence ID" value="XM_007415121.1"/>
</dbReference>
<evidence type="ECO:0000313" key="1">
    <source>
        <dbReference type="EMBL" id="EGG01592.1"/>
    </source>
</evidence>
<sequence length="84" mass="9671">MPILELKDDMSSKVTEGFCPLFRTNMVSSTQRNAFNRGNLAITTAFQASATWPKLPQPATPPKVMRLSIRIWLSNYNQETWRLR</sequence>
<proteinExistence type="predicted"/>
<dbReference type="Proteomes" id="UP000001072">
    <property type="component" value="Unassembled WGS sequence"/>
</dbReference>
<keyword evidence="2" id="KW-1185">Reference proteome</keyword>
<name>F4S1A8_MELLP</name>
<dbReference type="InParanoid" id="F4S1A8"/>
<protein>
    <submittedName>
        <fullName evidence="1">Uncharacterized protein</fullName>
    </submittedName>
</protein>
<evidence type="ECO:0000313" key="2">
    <source>
        <dbReference type="Proteomes" id="UP000001072"/>
    </source>
</evidence>
<gene>
    <name evidence="1" type="ORF">MELLADRAFT_57349</name>
</gene>
<dbReference type="VEuPathDB" id="FungiDB:MELLADRAFT_57349"/>
<dbReference type="EMBL" id="GL883137">
    <property type="protein sequence ID" value="EGG01592.1"/>
    <property type="molecule type" value="Genomic_DNA"/>
</dbReference>
<dbReference type="KEGG" id="mlr:MELLADRAFT_57349"/>
<accession>F4S1A8</accession>
<dbReference type="HOGENOM" id="CLU_2527944_0_0_1"/>
<organism evidence="2">
    <name type="scientific">Melampsora larici-populina (strain 98AG31 / pathotype 3-4-7)</name>
    <name type="common">Poplar leaf rust fungus</name>
    <dbReference type="NCBI Taxonomy" id="747676"/>
    <lineage>
        <taxon>Eukaryota</taxon>
        <taxon>Fungi</taxon>
        <taxon>Dikarya</taxon>
        <taxon>Basidiomycota</taxon>
        <taxon>Pucciniomycotina</taxon>
        <taxon>Pucciniomycetes</taxon>
        <taxon>Pucciniales</taxon>
        <taxon>Melampsoraceae</taxon>
        <taxon>Melampsora</taxon>
    </lineage>
</organism>